<proteinExistence type="predicted"/>
<evidence type="ECO:0000313" key="2">
    <source>
        <dbReference type="Proteomes" id="UP001152795"/>
    </source>
</evidence>
<dbReference type="Proteomes" id="UP001152795">
    <property type="component" value="Unassembled WGS sequence"/>
</dbReference>
<accession>A0A7D9J9V7</accession>
<organism evidence="1 2">
    <name type="scientific">Paramuricea clavata</name>
    <name type="common">Red gorgonian</name>
    <name type="synonym">Violescent sea-whip</name>
    <dbReference type="NCBI Taxonomy" id="317549"/>
    <lineage>
        <taxon>Eukaryota</taxon>
        <taxon>Metazoa</taxon>
        <taxon>Cnidaria</taxon>
        <taxon>Anthozoa</taxon>
        <taxon>Octocorallia</taxon>
        <taxon>Malacalcyonacea</taxon>
        <taxon>Plexauridae</taxon>
        <taxon>Paramuricea</taxon>
    </lineage>
</organism>
<sequence>MPWQCSICAAFNADDLQKILNHIGRCHRNDPNFHCICGIDGCALTFRKYYSWRKHIYRKHGHHDQNGNQTEENDNQRLVANNLNIEDIAPDQDVQDQVKRASALYLLKLQEECKLPKSTVKSVVANTKSIVQETLSVVKTQVEHCLAQNEIDFDTVPGLNQIFEENNAATNPFNMLETETQQMAYFTKEFNLKTSHIKKYGIDAVLKPFMADLKKLEQDCGHSFLINGSVRSFRGTIAYASGDNLGSHSMGGFKEGCQAHRMCRHCLGLDEEIRSKFHEKYFNLRTRETHNHQCGQVLAFGEYFSKTYGINRQSILNQSRFFHVVGGLPTDAMHDILEGLLQYETKEMLKQFIKVDSFFSLEELNRRIGKFDFGYYNDKNKPAPITEQKLSSNDNSLKQHGKFCCCSDVVSGKPSTADYR</sequence>
<dbReference type="EMBL" id="CACRXK020013522">
    <property type="protein sequence ID" value="CAB4025291.1"/>
    <property type="molecule type" value="Genomic_DNA"/>
</dbReference>
<dbReference type="AlphaFoldDB" id="A0A7D9J9V7"/>
<name>A0A7D9J9V7_PARCT</name>
<keyword evidence="2" id="KW-1185">Reference proteome</keyword>
<protein>
    <submittedName>
        <fullName evidence="1">Uncharacterized protein</fullName>
    </submittedName>
</protein>
<dbReference type="Gene3D" id="3.30.160.60">
    <property type="entry name" value="Classic Zinc Finger"/>
    <property type="match status" value="1"/>
</dbReference>
<gene>
    <name evidence="1" type="ORF">PACLA_8A021665</name>
</gene>
<dbReference type="OrthoDB" id="10045355at2759"/>
<evidence type="ECO:0000313" key="1">
    <source>
        <dbReference type="EMBL" id="CAB4025291.1"/>
    </source>
</evidence>
<reference evidence="1" key="1">
    <citation type="submission" date="2020-04" db="EMBL/GenBank/DDBJ databases">
        <authorList>
            <person name="Alioto T."/>
            <person name="Alioto T."/>
            <person name="Gomez Garrido J."/>
        </authorList>
    </citation>
    <scope>NUCLEOTIDE SEQUENCE</scope>
    <source>
        <strain evidence="1">A484AB</strain>
    </source>
</reference>
<comment type="caution">
    <text evidence="1">The sequence shown here is derived from an EMBL/GenBank/DDBJ whole genome shotgun (WGS) entry which is preliminary data.</text>
</comment>